<reference evidence="1 2" key="1">
    <citation type="submission" date="2019-03" db="EMBL/GenBank/DDBJ databases">
        <title>Genomic Encyclopedia of Type Strains, Phase IV (KMG-IV): sequencing the most valuable type-strain genomes for metagenomic binning, comparative biology and taxonomic classification.</title>
        <authorList>
            <person name="Goeker M."/>
        </authorList>
    </citation>
    <scope>NUCLEOTIDE SEQUENCE [LARGE SCALE GENOMIC DNA]</scope>
    <source>
        <strain evidence="1 2">DSM 23344</strain>
    </source>
</reference>
<dbReference type="Pfam" id="PF07277">
    <property type="entry name" value="SapC"/>
    <property type="match status" value="1"/>
</dbReference>
<organism evidence="1 2">
    <name type="scientific">Chromatocurvus halotolerans</name>
    <dbReference type="NCBI Taxonomy" id="1132028"/>
    <lineage>
        <taxon>Bacteria</taxon>
        <taxon>Pseudomonadati</taxon>
        <taxon>Pseudomonadota</taxon>
        <taxon>Gammaproteobacteria</taxon>
        <taxon>Cellvibrionales</taxon>
        <taxon>Halieaceae</taxon>
        <taxon>Chromatocurvus</taxon>
    </lineage>
</organism>
<dbReference type="InterPro" id="IPR010836">
    <property type="entry name" value="SapC"/>
</dbReference>
<accession>A0A4V2SB13</accession>
<dbReference type="Proteomes" id="UP000294980">
    <property type="component" value="Unassembled WGS sequence"/>
</dbReference>
<dbReference type="OrthoDB" id="9806524at2"/>
<dbReference type="EMBL" id="SLWX01000015">
    <property type="protein sequence ID" value="TCO73750.1"/>
    <property type="molecule type" value="Genomic_DNA"/>
</dbReference>
<proteinExistence type="predicted"/>
<name>A0A4V2SB13_9GAMM</name>
<evidence type="ECO:0000313" key="2">
    <source>
        <dbReference type="Proteomes" id="UP000294980"/>
    </source>
</evidence>
<protein>
    <submittedName>
        <fullName evidence="1">SapC protein</fullName>
    </submittedName>
</protein>
<dbReference type="AlphaFoldDB" id="A0A4V2SB13"/>
<evidence type="ECO:0000313" key="1">
    <source>
        <dbReference type="EMBL" id="TCO73750.1"/>
    </source>
</evidence>
<comment type="caution">
    <text evidence="1">The sequence shown here is derived from an EMBL/GenBank/DDBJ whole genome shotgun (WGS) entry which is preliminary data.</text>
</comment>
<dbReference type="RefSeq" id="WP_117319329.1">
    <property type="nucleotide sequence ID" value="NZ_QQSW01000024.1"/>
</dbReference>
<gene>
    <name evidence="1" type="ORF">EV688_11567</name>
</gene>
<keyword evidence="2" id="KW-1185">Reference proteome</keyword>
<sequence>MSEWTAVSRSAHADAAYLARSDYAFAAAQKVVPVLMAELPRLMPHYVLAFIRDAEVMTPVALLTLPGAGNLYVNTDGQWLAEYVPAALRGYPFRLLPTTEGQGEEVFCIEKTHLCSPDEGTALFDASGNLTAKAQETLDFLTQCAANRKATLAAAAALASAGVLAPWPLKVAADENADPVMLEGLWRVDETALNQLPADAFAALRDGGALALAYTQMLAGQQFRHLKDRARFHAARTQPAEVDLESLFGDGDDELSFS</sequence>